<evidence type="ECO:0000313" key="3">
    <source>
        <dbReference type="Proteomes" id="UP001152519"/>
    </source>
</evidence>
<keyword evidence="3" id="KW-1185">Reference proteome</keyword>
<sequence>MAAAEPGIVAKHGENLLKNHTNSGMN</sequence>
<organism evidence="2 3">
    <name type="scientific">Actinacidiphila cocklensis</name>
    <dbReference type="NCBI Taxonomy" id="887465"/>
    <lineage>
        <taxon>Bacteria</taxon>
        <taxon>Bacillati</taxon>
        <taxon>Actinomycetota</taxon>
        <taxon>Actinomycetes</taxon>
        <taxon>Kitasatosporales</taxon>
        <taxon>Streptomycetaceae</taxon>
        <taxon>Actinacidiphila</taxon>
    </lineage>
</organism>
<comment type="caution">
    <text evidence="2">The sequence shown here is derived from an EMBL/GenBank/DDBJ whole genome shotgun (WGS) entry which is preliminary data.</text>
</comment>
<reference evidence="2" key="1">
    <citation type="submission" date="2021-05" db="EMBL/GenBank/DDBJ databases">
        <authorList>
            <person name="Arsene-Ploetze F."/>
        </authorList>
    </citation>
    <scope>NUCLEOTIDE SEQUENCE</scope>
    <source>
        <strain evidence="2">DSM 42138</strain>
    </source>
</reference>
<proteinExistence type="predicted"/>
<dbReference type="Proteomes" id="UP001152519">
    <property type="component" value="Unassembled WGS sequence"/>
</dbReference>
<name>A0A9W4EB31_9ACTN</name>
<dbReference type="EMBL" id="CAJSLV010000098">
    <property type="protein sequence ID" value="CAG6398161.1"/>
    <property type="molecule type" value="Genomic_DNA"/>
</dbReference>
<feature type="region of interest" description="Disordered" evidence="1">
    <location>
        <begin position="1"/>
        <end position="26"/>
    </location>
</feature>
<gene>
    <name evidence="2" type="ORF">SCOCK_650014</name>
</gene>
<accession>A0A9W4EB31</accession>
<evidence type="ECO:0000313" key="2">
    <source>
        <dbReference type="EMBL" id="CAG6398161.1"/>
    </source>
</evidence>
<dbReference type="AlphaFoldDB" id="A0A9W4EB31"/>
<protein>
    <submittedName>
        <fullName evidence="2">Uncharacterized protein</fullName>
    </submittedName>
</protein>
<evidence type="ECO:0000256" key="1">
    <source>
        <dbReference type="SAM" id="MobiDB-lite"/>
    </source>
</evidence>